<keyword evidence="7 8" id="KW-0501">Molybdenum cofactor biosynthesis</keyword>
<keyword evidence="1 8" id="KW-0963">Cytoplasm</keyword>
<dbReference type="Gene3D" id="3.90.550.10">
    <property type="entry name" value="Spore Coat Polysaccharide Biosynthesis Protein SpsA, Chain A"/>
    <property type="match status" value="1"/>
</dbReference>
<dbReference type="GO" id="GO:0005737">
    <property type="term" value="C:cytoplasm"/>
    <property type="evidence" value="ECO:0007669"/>
    <property type="project" value="UniProtKB-SubCell"/>
</dbReference>
<feature type="binding site" evidence="8">
    <location>
        <position position="69"/>
    </location>
    <ligand>
        <name>GTP</name>
        <dbReference type="ChEBI" id="CHEBI:37565"/>
    </ligand>
</feature>
<dbReference type="InterPro" id="IPR029044">
    <property type="entry name" value="Nucleotide-diphossugar_trans"/>
</dbReference>
<dbReference type="EMBL" id="CACSAS010000001">
    <property type="protein sequence ID" value="CAA0091508.1"/>
    <property type="molecule type" value="Genomic_DNA"/>
</dbReference>
<dbReference type="GO" id="GO:0061603">
    <property type="term" value="F:molybdenum cofactor guanylyltransferase activity"/>
    <property type="evidence" value="ECO:0007669"/>
    <property type="project" value="UniProtKB-EC"/>
</dbReference>
<evidence type="ECO:0000256" key="8">
    <source>
        <dbReference type="HAMAP-Rule" id="MF_00316"/>
    </source>
</evidence>
<comment type="catalytic activity">
    <reaction evidence="8">
        <text>Mo-molybdopterin + GTP + H(+) = Mo-molybdopterin guanine dinucleotide + diphosphate</text>
        <dbReference type="Rhea" id="RHEA:34243"/>
        <dbReference type="ChEBI" id="CHEBI:15378"/>
        <dbReference type="ChEBI" id="CHEBI:33019"/>
        <dbReference type="ChEBI" id="CHEBI:37565"/>
        <dbReference type="ChEBI" id="CHEBI:71302"/>
        <dbReference type="ChEBI" id="CHEBI:71310"/>
        <dbReference type="EC" id="2.7.7.77"/>
    </reaction>
</comment>
<keyword evidence="11" id="KW-1185">Reference proteome</keyword>
<dbReference type="Proteomes" id="UP000433050">
    <property type="component" value="Unassembled WGS sequence"/>
</dbReference>
<dbReference type="GO" id="GO:1902758">
    <property type="term" value="P:bis(molybdopterin guanine dinucleotide)molybdenum biosynthetic process"/>
    <property type="evidence" value="ECO:0007669"/>
    <property type="project" value="TreeGrafter"/>
</dbReference>
<evidence type="ECO:0000313" key="10">
    <source>
        <dbReference type="EMBL" id="CAA0091508.1"/>
    </source>
</evidence>
<comment type="subunit">
    <text evidence="8">Monomer.</text>
</comment>
<evidence type="ECO:0000313" key="11">
    <source>
        <dbReference type="Proteomes" id="UP000433050"/>
    </source>
</evidence>
<dbReference type="InterPro" id="IPR013482">
    <property type="entry name" value="Molybde_CF_guanTrfase"/>
</dbReference>
<evidence type="ECO:0000256" key="6">
    <source>
        <dbReference type="ARBA" id="ARBA00023134"/>
    </source>
</evidence>
<evidence type="ECO:0000259" key="9">
    <source>
        <dbReference type="Pfam" id="PF12804"/>
    </source>
</evidence>
<feature type="binding site" evidence="8">
    <location>
        <position position="104"/>
    </location>
    <ligand>
        <name>GTP</name>
        <dbReference type="ChEBI" id="CHEBI:37565"/>
    </ligand>
</feature>
<evidence type="ECO:0000256" key="7">
    <source>
        <dbReference type="ARBA" id="ARBA00023150"/>
    </source>
</evidence>
<dbReference type="RefSeq" id="WP_159598304.1">
    <property type="nucleotide sequence ID" value="NZ_CACSAS010000001.1"/>
</dbReference>
<comment type="cofactor">
    <cofactor evidence="8">
        <name>Mg(2+)</name>
        <dbReference type="ChEBI" id="CHEBI:18420"/>
    </cofactor>
</comment>
<feature type="binding site" evidence="8">
    <location>
        <position position="104"/>
    </location>
    <ligand>
        <name>Mg(2+)</name>
        <dbReference type="ChEBI" id="CHEBI:18420"/>
    </ligand>
</feature>
<organism evidence="10 11">
    <name type="scientific">Starkeya nomas</name>
    <dbReference type="NCBI Taxonomy" id="2666134"/>
    <lineage>
        <taxon>Bacteria</taxon>
        <taxon>Pseudomonadati</taxon>
        <taxon>Pseudomonadota</taxon>
        <taxon>Alphaproteobacteria</taxon>
        <taxon>Hyphomicrobiales</taxon>
        <taxon>Xanthobacteraceae</taxon>
        <taxon>Starkeya</taxon>
    </lineage>
</organism>
<evidence type="ECO:0000256" key="2">
    <source>
        <dbReference type="ARBA" id="ARBA00022679"/>
    </source>
</evidence>
<evidence type="ECO:0000256" key="5">
    <source>
        <dbReference type="ARBA" id="ARBA00022842"/>
    </source>
</evidence>
<dbReference type="GO" id="GO:0005525">
    <property type="term" value="F:GTP binding"/>
    <property type="evidence" value="ECO:0007669"/>
    <property type="project" value="UniProtKB-UniRule"/>
</dbReference>
<keyword evidence="6 8" id="KW-0342">GTP-binding</keyword>
<dbReference type="PANTHER" id="PTHR19136">
    <property type="entry name" value="MOLYBDENUM COFACTOR GUANYLYLTRANSFERASE"/>
    <property type="match status" value="1"/>
</dbReference>
<keyword evidence="3 8" id="KW-0479">Metal-binding</keyword>
<dbReference type="InterPro" id="IPR025877">
    <property type="entry name" value="MobA-like_NTP_Trfase"/>
</dbReference>
<dbReference type="EC" id="2.7.7.77" evidence="8"/>
<sequence length="205" mass="21980">MAADVPTGLILAGGLSRRMGGGDKALRVLGGETILARIARRLRPQVRALLLNANGSAARFGLDLPVVPDTLPNAPGPLAGILAGLDHVARHRPEERFLLTVPADCPFLPSDLARRLLSAAVETGAAYAHSGGRAHPVVGLWPVEARGELRRRLVEDGERRMDRWTERLGAAAIDWPADPFDPFFNVNTPDDLAEAERLVAAYPAL</sequence>
<dbReference type="CDD" id="cd02503">
    <property type="entry name" value="MobA"/>
    <property type="match status" value="1"/>
</dbReference>
<name>A0A5S9NMK9_9HYPH</name>
<keyword evidence="4 8" id="KW-0547">Nucleotide-binding</keyword>
<dbReference type="AlphaFoldDB" id="A0A5S9NMK9"/>
<evidence type="ECO:0000256" key="1">
    <source>
        <dbReference type="ARBA" id="ARBA00022490"/>
    </source>
</evidence>
<accession>A0A5S9NMK9</accession>
<comment type="similarity">
    <text evidence="8">Belongs to the MobA family.</text>
</comment>
<dbReference type="GO" id="GO:0046872">
    <property type="term" value="F:metal ion binding"/>
    <property type="evidence" value="ECO:0007669"/>
    <property type="project" value="UniProtKB-KW"/>
</dbReference>
<feature type="binding site" evidence="8">
    <location>
        <begin position="11"/>
        <end position="13"/>
    </location>
    <ligand>
        <name>GTP</name>
        <dbReference type="ChEBI" id="CHEBI:37565"/>
    </ligand>
</feature>
<dbReference type="Pfam" id="PF12804">
    <property type="entry name" value="NTP_transf_3"/>
    <property type="match status" value="1"/>
</dbReference>
<keyword evidence="2 8" id="KW-0808">Transferase</keyword>
<evidence type="ECO:0000256" key="4">
    <source>
        <dbReference type="ARBA" id="ARBA00022741"/>
    </source>
</evidence>
<comment type="function">
    <text evidence="8">Transfers a GMP moiety from GTP to Mo-molybdopterin (Mo-MPT) cofactor (Moco or molybdenum cofactor) to form Mo-molybdopterin guanine dinucleotide (Mo-MGD) cofactor.</text>
</comment>
<feature type="binding site" evidence="8">
    <location>
        <position position="24"/>
    </location>
    <ligand>
        <name>GTP</name>
        <dbReference type="ChEBI" id="CHEBI:37565"/>
    </ligand>
</feature>
<dbReference type="NCBIfam" id="TIGR02665">
    <property type="entry name" value="molyb_mobA"/>
    <property type="match status" value="1"/>
</dbReference>
<keyword evidence="10" id="KW-0548">Nucleotidyltransferase</keyword>
<protein>
    <recommendedName>
        <fullName evidence="8">Molybdenum cofactor guanylyltransferase</fullName>
        <shortName evidence="8">MoCo guanylyltransferase</shortName>
        <ecNumber evidence="8">2.7.7.77</ecNumber>
    </recommendedName>
    <alternativeName>
        <fullName evidence="8">GTP:molybdopterin guanylyltransferase</fullName>
    </alternativeName>
    <alternativeName>
        <fullName evidence="8">Mo-MPT guanylyltransferase</fullName>
    </alternativeName>
    <alternativeName>
        <fullName evidence="8">Molybdopterin guanylyltransferase</fullName>
    </alternativeName>
    <alternativeName>
        <fullName evidence="8">Molybdopterin-guanine dinucleotide synthase</fullName>
        <shortName evidence="8">MGD synthase</shortName>
    </alternativeName>
</protein>
<dbReference type="HAMAP" id="MF_00316">
    <property type="entry name" value="MobA"/>
    <property type="match status" value="1"/>
</dbReference>
<comment type="subcellular location">
    <subcellularLocation>
        <location evidence="8">Cytoplasm</location>
    </subcellularLocation>
</comment>
<proteinExistence type="inferred from homology"/>
<feature type="binding site" evidence="8">
    <location>
        <position position="52"/>
    </location>
    <ligand>
        <name>GTP</name>
        <dbReference type="ChEBI" id="CHEBI:37565"/>
    </ligand>
</feature>
<dbReference type="PANTHER" id="PTHR19136:SF81">
    <property type="entry name" value="MOLYBDENUM COFACTOR GUANYLYLTRANSFERASE"/>
    <property type="match status" value="1"/>
</dbReference>
<dbReference type="SUPFAM" id="SSF53448">
    <property type="entry name" value="Nucleotide-diphospho-sugar transferases"/>
    <property type="match status" value="1"/>
</dbReference>
<keyword evidence="5 8" id="KW-0460">Magnesium</keyword>
<comment type="domain">
    <text evidence="8">The N-terminal domain determines nucleotide recognition and specific binding, while the C-terminal domain determines the specific binding to the target protein.</text>
</comment>
<evidence type="ECO:0000256" key="3">
    <source>
        <dbReference type="ARBA" id="ARBA00022723"/>
    </source>
</evidence>
<reference evidence="10 11" key="1">
    <citation type="submission" date="2019-12" db="EMBL/GenBank/DDBJ databases">
        <authorList>
            <person name="Reyes-Prieto M."/>
        </authorList>
    </citation>
    <scope>NUCLEOTIDE SEQUENCE [LARGE SCALE GENOMIC DNA]</scope>
    <source>
        <strain evidence="10">HF14-78462</strain>
    </source>
</reference>
<gene>
    <name evidence="8 10" type="primary">mobA</name>
    <name evidence="10" type="ORF">STARVERO_01321</name>
</gene>
<feature type="domain" description="MobA-like NTP transferase" evidence="9">
    <location>
        <begin position="8"/>
        <end position="164"/>
    </location>
</feature>